<dbReference type="Gene3D" id="3.30.1330.200">
    <property type="match status" value="1"/>
</dbReference>
<keyword evidence="4" id="KW-0675">Receptor</keyword>
<keyword evidence="5" id="KW-1185">Reference proteome</keyword>
<dbReference type="AlphaFoldDB" id="A0A501PCX9"/>
<dbReference type="GO" id="GO:0050568">
    <property type="term" value="F:protein-glutamine glutaminase activity"/>
    <property type="evidence" value="ECO:0007669"/>
    <property type="project" value="UniProtKB-UniRule"/>
</dbReference>
<evidence type="ECO:0000313" key="5">
    <source>
        <dbReference type="Proteomes" id="UP000319148"/>
    </source>
</evidence>
<dbReference type="SUPFAM" id="SSF64438">
    <property type="entry name" value="CNF1/YfiH-like putative cysteine hydrolases"/>
    <property type="match status" value="1"/>
</dbReference>
<protein>
    <recommendedName>
        <fullName evidence="3">Probable chemoreceptor glutamine deamidase CheD</fullName>
        <ecNumber evidence="3">3.5.1.44</ecNumber>
    </recommendedName>
</protein>
<comment type="similarity">
    <text evidence="3">Belongs to the CheD family.</text>
</comment>
<evidence type="ECO:0000256" key="3">
    <source>
        <dbReference type="HAMAP-Rule" id="MF_01440"/>
    </source>
</evidence>
<evidence type="ECO:0000313" key="4">
    <source>
        <dbReference type="EMBL" id="TPD57901.1"/>
    </source>
</evidence>
<keyword evidence="2 3" id="KW-0378">Hydrolase</keyword>
<keyword evidence="1 3" id="KW-0145">Chemotaxis</keyword>
<dbReference type="OrthoDB" id="9807202at2"/>
<dbReference type="HAMAP" id="MF_01440">
    <property type="entry name" value="CheD"/>
    <property type="match status" value="1"/>
</dbReference>
<dbReference type="PANTHER" id="PTHR35147:SF2">
    <property type="entry name" value="CHEMORECEPTOR GLUTAMINE DEAMIDASE CHED-RELATED"/>
    <property type="match status" value="1"/>
</dbReference>
<name>A0A501PCX9_9PROT</name>
<evidence type="ECO:0000256" key="1">
    <source>
        <dbReference type="ARBA" id="ARBA00022500"/>
    </source>
</evidence>
<dbReference type="EC" id="3.5.1.44" evidence="3"/>
<comment type="function">
    <text evidence="3">Probably deamidates glutamine residues to glutamate on methyl-accepting chemotaxis receptors (MCPs), playing an important role in chemotaxis.</text>
</comment>
<dbReference type="PANTHER" id="PTHR35147">
    <property type="entry name" value="CHEMORECEPTOR GLUTAMINE DEAMIDASE CHED-RELATED"/>
    <property type="match status" value="1"/>
</dbReference>
<dbReference type="InterPro" id="IPR005659">
    <property type="entry name" value="Chemorcpt_Glu_NH3ase_CheD"/>
</dbReference>
<dbReference type="Proteomes" id="UP000319148">
    <property type="component" value="Unassembled WGS sequence"/>
</dbReference>
<accession>A0A501PCX9</accession>
<dbReference type="InterPro" id="IPR038592">
    <property type="entry name" value="CheD-like_sf"/>
</dbReference>
<comment type="caution">
    <text evidence="4">The sequence shown here is derived from an EMBL/GenBank/DDBJ whole genome shotgun (WGS) entry which is preliminary data.</text>
</comment>
<dbReference type="GO" id="GO:0006935">
    <property type="term" value="P:chemotaxis"/>
    <property type="evidence" value="ECO:0007669"/>
    <property type="project" value="UniProtKB-UniRule"/>
</dbReference>
<dbReference type="CDD" id="cd16352">
    <property type="entry name" value="CheD"/>
    <property type="match status" value="1"/>
</dbReference>
<sequence length="213" mass="23778">MSEVRQTDRRKHTLNDERNPYFDYMRNVNVIRILPGDCWITSDPSEMLSTTLGSCVSACIRDVNTGFGGMNHFMLPSKRSNSSWGGEDGFLRYGDFAMDFLLNAILETGCKKSHLEIKIFGGGNVIRNASAVGTENAAFILDYLDRRGLKAEACDLGGPYPRRIHYFPASGRVERLLLKRSADVGVLDEETRLLRKCLNPDAAPLKLQNKEAG</sequence>
<dbReference type="Pfam" id="PF03975">
    <property type="entry name" value="CheD"/>
    <property type="match status" value="1"/>
</dbReference>
<comment type="catalytic activity">
    <reaction evidence="3">
        <text>L-glutaminyl-[protein] + H2O = L-glutamyl-[protein] + NH4(+)</text>
        <dbReference type="Rhea" id="RHEA:16441"/>
        <dbReference type="Rhea" id="RHEA-COMP:10207"/>
        <dbReference type="Rhea" id="RHEA-COMP:10208"/>
        <dbReference type="ChEBI" id="CHEBI:15377"/>
        <dbReference type="ChEBI" id="CHEBI:28938"/>
        <dbReference type="ChEBI" id="CHEBI:29973"/>
        <dbReference type="ChEBI" id="CHEBI:30011"/>
        <dbReference type="EC" id="3.5.1.44"/>
    </reaction>
</comment>
<proteinExistence type="inferred from homology"/>
<reference evidence="5" key="1">
    <citation type="submission" date="2019-06" db="EMBL/GenBank/DDBJ databases">
        <title>The complete genome of Emcibacter congregatus ZYLT.</title>
        <authorList>
            <person name="Zhao Z."/>
        </authorList>
    </citation>
    <scope>NUCLEOTIDE SEQUENCE [LARGE SCALE GENOMIC DNA]</scope>
    <source>
        <strain evidence="5">MCCC 1A06723</strain>
    </source>
</reference>
<gene>
    <name evidence="3" type="primary">cheD</name>
    <name evidence="4" type="ORF">FIV46_17545</name>
</gene>
<dbReference type="InterPro" id="IPR011324">
    <property type="entry name" value="Cytotoxic_necrot_fac-like_cat"/>
</dbReference>
<dbReference type="EMBL" id="VFIY01000018">
    <property type="protein sequence ID" value="TPD57901.1"/>
    <property type="molecule type" value="Genomic_DNA"/>
</dbReference>
<dbReference type="RefSeq" id="WP_139942217.1">
    <property type="nucleotide sequence ID" value="NZ_JBHSYP010000005.1"/>
</dbReference>
<evidence type="ECO:0000256" key="2">
    <source>
        <dbReference type="ARBA" id="ARBA00022801"/>
    </source>
</evidence>
<organism evidence="4 5">
    <name type="scientific">Emcibacter nanhaiensis</name>
    <dbReference type="NCBI Taxonomy" id="1505037"/>
    <lineage>
        <taxon>Bacteria</taxon>
        <taxon>Pseudomonadati</taxon>
        <taxon>Pseudomonadota</taxon>
        <taxon>Alphaproteobacteria</taxon>
        <taxon>Emcibacterales</taxon>
        <taxon>Emcibacteraceae</taxon>
        <taxon>Emcibacter</taxon>
    </lineage>
</organism>